<dbReference type="Gene3D" id="1.10.287.480">
    <property type="entry name" value="helix hairpin bin"/>
    <property type="match status" value="1"/>
</dbReference>
<dbReference type="PIRSF" id="PIRSF005261">
    <property type="entry name" value="Heat_shock_Hsp33"/>
    <property type="match status" value="1"/>
</dbReference>
<dbReference type="EMBL" id="CP006696">
    <property type="protein sequence ID" value="AIC11276.1"/>
    <property type="molecule type" value="Genomic_DNA"/>
</dbReference>
<dbReference type="SUPFAM" id="SSF118352">
    <property type="entry name" value="HSP33 redox switch-like"/>
    <property type="match status" value="1"/>
</dbReference>
<protein>
    <submittedName>
        <fullName evidence="6">Heat shock protein Hsp33</fullName>
    </submittedName>
</protein>
<dbReference type="GO" id="GO:0044183">
    <property type="term" value="F:protein folding chaperone"/>
    <property type="evidence" value="ECO:0007669"/>
    <property type="project" value="TreeGrafter"/>
</dbReference>
<evidence type="ECO:0000256" key="1">
    <source>
        <dbReference type="ARBA" id="ARBA00022490"/>
    </source>
</evidence>
<accession>A0A060HD08</accession>
<organism evidence="6 7">
    <name type="scientific">Xylella fastidiosa subsp. sandyi Ann-1</name>
    <dbReference type="NCBI Taxonomy" id="155920"/>
    <lineage>
        <taxon>Bacteria</taxon>
        <taxon>Pseudomonadati</taxon>
        <taxon>Pseudomonadota</taxon>
        <taxon>Gammaproteobacteria</taxon>
        <taxon>Lysobacterales</taxon>
        <taxon>Lysobacteraceae</taxon>
        <taxon>Xylella</taxon>
    </lineage>
</organism>
<dbReference type="Pfam" id="PF01430">
    <property type="entry name" value="HSP33"/>
    <property type="match status" value="1"/>
</dbReference>
<evidence type="ECO:0000256" key="5">
    <source>
        <dbReference type="ARBA" id="ARBA00023284"/>
    </source>
</evidence>
<dbReference type="InterPro" id="IPR016154">
    <property type="entry name" value="Heat_shock_Hsp33_C"/>
</dbReference>
<dbReference type="HOGENOM" id="CLU_054493_0_0_6"/>
<proteinExistence type="predicted"/>
<gene>
    <name evidence="6" type="ORF">D934_07200</name>
</gene>
<dbReference type="PANTHER" id="PTHR30111:SF1">
    <property type="entry name" value="33 KDA CHAPERONIN"/>
    <property type="match status" value="1"/>
</dbReference>
<dbReference type="GO" id="GO:0051082">
    <property type="term" value="F:unfolded protein binding"/>
    <property type="evidence" value="ECO:0007669"/>
    <property type="project" value="InterPro"/>
</dbReference>
<evidence type="ECO:0000256" key="2">
    <source>
        <dbReference type="ARBA" id="ARBA00022833"/>
    </source>
</evidence>
<dbReference type="PATRIC" id="fig|155920.8.peg.1675"/>
<dbReference type="GO" id="GO:0005737">
    <property type="term" value="C:cytoplasm"/>
    <property type="evidence" value="ECO:0007669"/>
    <property type="project" value="InterPro"/>
</dbReference>
<dbReference type="Gene3D" id="3.55.30.10">
    <property type="entry name" value="Hsp33 domain"/>
    <property type="match status" value="1"/>
</dbReference>
<sequence>MTDHDSLTRFLLPHAVVRGIHVSLNETWSNIQGKNHYPAFVSRLLGEAVVAAALFANHTKVNGRLSVALHSKTALRTLFAECTTSGTLRGTVHMAEDISHSEAPTSLRELDHNALLAITVESSGLNPDELQRHQSLIALDAANLTEAFEIYCRDSEQTPIRILLGAEGKRAAGLLLQKLPSHTDDVDGWPRICDLFDTLQASELLELSGQVLLHRLFHKENPQQLEKRQLRFGCSCSREKVAAMLQGLGENEARATLEANGRIKVKCEFCGQKYHFSYKEIDALFP</sequence>
<keyword evidence="4" id="KW-0143">Chaperone</keyword>
<dbReference type="AlphaFoldDB" id="A0A060HD08"/>
<dbReference type="CDD" id="cd00498">
    <property type="entry name" value="Hsp33"/>
    <property type="match status" value="1"/>
</dbReference>
<dbReference type="InterPro" id="IPR023212">
    <property type="entry name" value="Hsp33_helix_hairpin_bin_dom_sf"/>
</dbReference>
<evidence type="ECO:0000313" key="6">
    <source>
        <dbReference type="EMBL" id="AIC11276.1"/>
    </source>
</evidence>
<dbReference type="PANTHER" id="PTHR30111">
    <property type="entry name" value="33 KDA CHAPERONIN"/>
    <property type="match status" value="1"/>
</dbReference>
<dbReference type="Gene3D" id="3.90.1280.10">
    <property type="entry name" value="HSP33 redox switch-like"/>
    <property type="match status" value="1"/>
</dbReference>
<keyword evidence="1" id="KW-0963">Cytoplasm</keyword>
<name>A0A060HD08_XYLFS</name>
<dbReference type="SUPFAM" id="SSF64397">
    <property type="entry name" value="Hsp33 domain"/>
    <property type="match status" value="1"/>
</dbReference>
<evidence type="ECO:0000313" key="7">
    <source>
        <dbReference type="Proteomes" id="UP000027215"/>
    </source>
</evidence>
<evidence type="ECO:0000256" key="3">
    <source>
        <dbReference type="ARBA" id="ARBA00023157"/>
    </source>
</evidence>
<dbReference type="KEGG" id="xfs:D934_07200"/>
<dbReference type="Proteomes" id="UP000027215">
    <property type="component" value="Chromosome"/>
</dbReference>
<reference evidence="6 7" key="1">
    <citation type="submission" date="2013-08" db="EMBL/GenBank/DDBJ databases">
        <authorList>
            <person name="Stouthamer R."/>
            <person name="Nunney L."/>
        </authorList>
    </citation>
    <scope>NUCLEOTIDE SEQUENCE [LARGE SCALE GENOMIC DNA]</scope>
    <source>
        <strain evidence="7">ann-1</strain>
    </source>
</reference>
<dbReference type="GO" id="GO:0042026">
    <property type="term" value="P:protein refolding"/>
    <property type="evidence" value="ECO:0007669"/>
    <property type="project" value="TreeGrafter"/>
</dbReference>
<evidence type="ECO:0000256" key="4">
    <source>
        <dbReference type="ARBA" id="ARBA00023186"/>
    </source>
</evidence>
<dbReference type="RefSeq" id="WP_020852738.1">
    <property type="nucleotide sequence ID" value="NZ_CP006696.1"/>
</dbReference>
<keyword evidence="2" id="KW-0862">Zinc</keyword>
<dbReference type="InterPro" id="IPR016153">
    <property type="entry name" value="Heat_shock_Hsp33_N"/>
</dbReference>
<dbReference type="InterPro" id="IPR000397">
    <property type="entry name" value="Heat_shock_Hsp33"/>
</dbReference>
<keyword evidence="3" id="KW-1015">Disulfide bond</keyword>
<keyword evidence="6" id="KW-0346">Stress response</keyword>
<keyword evidence="5" id="KW-0676">Redox-active center</keyword>